<dbReference type="PANTHER" id="PTHR43157">
    <property type="entry name" value="PHOSPHATIDYLINOSITOL-GLYCAN BIOSYNTHESIS CLASS F PROTEIN-RELATED"/>
    <property type="match status" value="1"/>
</dbReference>
<evidence type="ECO:0008006" key="4">
    <source>
        <dbReference type="Google" id="ProtNLM"/>
    </source>
</evidence>
<proteinExistence type="predicted"/>
<sequence>MSLAYHRHWLASQRTPVPEIRHSFAGQTVIVTGSNAGLGFASAKHYVTLGASKVILAVRSIDRGNAAKARIEDATGRAGVVEVWTLDMSSYASIKDFAEKAKTLDRVDVLLENAGVMSFDWNLAVDGSETTMAVNEAQHHTRPNHCVLRSPSFYQSRRGIKSGDVLASLDEEKKFNAFSRYSVTKLLELFYVRELAKDLDINTQGVVVNIANPGMCYSDFGRDMGFVARSFLATVRWFIARATPDGARTLVWPSTAGVAGHGKYSLDCEFSERAVSRFVRSEDGAKLQKTLYDGINTRLEKARPGIVKAALGA</sequence>
<dbReference type="InterPro" id="IPR036291">
    <property type="entry name" value="NAD(P)-bd_dom_sf"/>
</dbReference>
<comment type="caution">
    <text evidence="2">The sequence shown here is derived from an EMBL/GenBank/DDBJ whole genome shotgun (WGS) entry which is preliminary data.</text>
</comment>
<dbReference type="AlphaFoldDB" id="A0A8H3FRH4"/>
<gene>
    <name evidence="2" type="ORF">GOMPHAMPRED_005500</name>
</gene>
<dbReference type="Proteomes" id="UP000664169">
    <property type="component" value="Unassembled WGS sequence"/>
</dbReference>
<dbReference type="PRINTS" id="PR00081">
    <property type="entry name" value="GDHRDH"/>
</dbReference>
<dbReference type="Gene3D" id="3.40.50.720">
    <property type="entry name" value="NAD(P)-binding Rossmann-like Domain"/>
    <property type="match status" value="1"/>
</dbReference>
<evidence type="ECO:0000313" key="3">
    <source>
        <dbReference type="Proteomes" id="UP000664169"/>
    </source>
</evidence>
<accession>A0A8H3FRH4</accession>
<dbReference type="OrthoDB" id="542013at2759"/>
<dbReference type="InterPro" id="IPR002347">
    <property type="entry name" value="SDR_fam"/>
</dbReference>
<dbReference type="SUPFAM" id="SSF51735">
    <property type="entry name" value="NAD(P)-binding Rossmann-fold domains"/>
    <property type="match status" value="1"/>
</dbReference>
<evidence type="ECO:0000313" key="2">
    <source>
        <dbReference type="EMBL" id="CAF9929802.1"/>
    </source>
</evidence>
<keyword evidence="1" id="KW-0560">Oxidoreductase</keyword>
<dbReference type="GO" id="GO:0016491">
    <property type="term" value="F:oxidoreductase activity"/>
    <property type="evidence" value="ECO:0007669"/>
    <property type="project" value="UniProtKB-KW"/>
</dbReference>
<protein>
    <recommendedName>
        <fullName evidence="4">NAD(P)-binding protein</fullName>
    </recommendedName>
</protein>
<organism evidence="2 3">
    <name type="scientific">Gomphillus americanus</name>
    <dbReference type="NCBI Taxonomy" id="1940652"/>
    <lineage>
        <taxon>Eukaryota</taxon>
        <taxon>Fungi</taxon>
        <taxon>Dikarya</taxon>
        <taxon>Ascomycota</taxon>
        <taxon>Pezizomycotina</taxon>
        <taxon>Lecanoromycetes</taxon>
        <taxon>OSLEUM clade</taxon>
        <taxon>Ostropomycetidae</taxon>
        <taxon>Ostropales</taxon>
        <taxon>Graphidaceae</taxon>
        <taxon>Gomphilloideae</taxon>
        <taxon>Gomphillus</taxon>
    </lineage>
</organism>
<keyword evidence="3" id="KW-1185">Reference proteome</keyword>
<dbReference type="Pfam" id="PF00106">
    <property type="entry name" value="adh_short"/>
    <property type="match status" value="1"/>
</dbReference>
<dbReference type="PANTHER" id="PTHR43157:SF31">
    <property type="entry name" value="PHOSPHATIDYLINOSITOL-GLYCAN BIOSYNTHESIS CLASS F PROTEIN"/>
    <property type="match status" value="1"/>
</dbReference>
<name>A0A8H3FRH4_9LECA</name>
<evidence type="ECO:0000256" key="1">
    <source>
        <dbReference type="ARBA" id="ARBA00023002"/>
    </source>
</evidence>
<dbReference type="EMBL" id="CAJPDQ010000033">
    <property type="protein sequence ID" value="CAF9929802.1"/>
    <property type="molecule type" value="Genomic_DNA"/>
</dbReference>
<reference evidence="2" key="1">
    <citation type="submission" date="2021-03" db="EMBL/GenBank/DDBJ databases">
        <authorList>
            <person name="Tagirdzhanova G."/>
        </authorList>
    </citation>
    <scope>NUCLEOTIDE SEQUENCE</scope>
</reference>